<sequence length="441" mass="48094">MSRSVGIVGAGQAGIVLAAELLRGGFRVTLYSDRGPEDYLADRGRPTACLFGEQVVRERELGLTFWDGTAPSIERIHLDLCAADRLVLFSIAAPLRLPALAVDQRLKFAYGMRELATRGVLISVDAISFEKLDALAAEYDVTVVTAGHQGFGSTLFERDPKRSVHNRPKRNLFMVNIRDYDLAAGLHHEHLKFSFIPGVAEIFWVPFLDKDAGPCISVVVEAVPGGAADRFTDIGSAQQGVHVLRGLARDLLPWEAAFLAPAAPTSPLTWLTGAITPTVRKPVRRLPSGRSVLGLGDAVVLNDPLAGQGANNATRMARFFAERLAARGDGPFDADWLNGQFDEFWTYGRFVNDFSNALLEPRAGFQQDLLIAASRHPEIGSAIFDGFGDPAGLFPWFAEPTAARAFLRQHQVSRTDVLRYKIGVAGKVLGHQLSQRLNQRG</sequence>
<organism evidence="2 3">
    <name type="scientific">Pseudonocardia eucalypti</name>
    <dbReference type="NCBI Taxonomy" id="648755"/>
    <lineage>
        <taxon>Bacteria</taxon>
        <taxon>Bacillati</taxon>
        <taxon>Actinomycetota</taxon>
        <taxon>Actinomycetes</taxon>
        <taxon>Pseudonocardiales</taxon>
        <taxon>Pseudonocardiaceae</taxon>
        <taxon>Pseudonocardia</taxon>
    </lineage>
</organism>
<dbReference type="InterPro" id="IPR036188">
    <property type="entry name" value="FAD/NAD-bd_sf"/>
</dbReference>
<dbReference type="Gene3D" id="3.50.50.60">
    <property type="entry name" value="FAD/NAD(P)-binding domain"/>
    <property type="match status" value="2"/>
</dbReference>
<dbReference type="Proteomes" id="UP001428817">
    <property type="component" value="Unassembled WGS sequence"/>
</dbReference>
<name>A0ABP9RD05_9PSEU</name>
<dbReference type="SUPFAM" id="SSF51905">
    <property type="entry name" value="FAD/NAD(P)-binding domain"/>
    <property type="match status" value="1"/>
</dbReference>
<gene>
    <name evidence="2" type="ORF">GCM10023321_79790</name>
</gene>
<comment type="caution">
    <text evidence="2">The sequence shown here is derived from an EMBL/GenBank/DDBJ whole genome shotgun (WGS) entry which is preliminary data.</text>
</comment>
<proteinExistence type="predicted"/>
<evidence type="ECO:0000259" key="1">
    <source>
        <dbReference type="Pfam" id="PF17885"/>
    </source>
</evidence>
<dbReference type="InterPro" id="IPR041654">
    <property type="entry name" value="StyA_sbd"/>
</dbReference>
<keyword evidence="3" id="KW-1185">Reference proteome</keyword>
<protein>
    <submittedName>
        <fullName evidence="2">FAD-dependent oxidoreductase</fullName>
    </submittedName>
</protein>
<evidence type="ECO:0000313" key="2">
    <source>
        <dbReference type="EMBL" id="GAA5174914.1"/>
    </source>
</evidence>
<dbReference type="EMBL" id="BAABJP010000063">
    <property type="protein sequence ID" value="GAA5174914.1"/>
    <property type="molecule type" value="Genomic_DNA"/>
</dbReference>
<evidence type="ECO:0000313" key="3">
    <source>
        <dbReference type="Proteomes" id="UP001428817"/>
    </source>
</evidence>
<reference evidence="3" key="1">
    <citation type="journal article" date="2019" name="Int. J. Syst. Evol. Microbiol.">
        <title>The Global Catalogue of Microorganisms (GCM) 10K type strain sequencing project: providing services to taxonomists for standard genome sequencing and annotation.</title>
        <authorList>
            <consortium name="The Broad Institute Genomics Platform"/>
            <consortium name="The Broad Institute Genome Sequencing Center for Infectious Disease"/>
            <person name="Wu L."/>
            <person name="Ma J."/>
        </authorList>
    </citation>
    <scope>NUCLEOTIDE SEQUENCE [LARGE SCALE GENOMIC DNA]</scope>
    <source>
        <strain evidence="3">JCM 18303</strain>
    </source>
</reference>
<feature type="domain" description="Styrene monooxygenase StyA putative substrate binding" evidence="1">
    <location>
        <begin position="153"/>
        <end position="256"/>
    </location>
</feature>
<dbReference type="Gene3D" id="3.30.9.40">
    <property type="match status" value="1"/>
</dbReference>
<dbReference type="PRINTS" id="PR00420">
    <property type="entry name" value="RNGMNOXGNASE"/>
</dbReference>
<accession>A0ABP9RD05</accession>
<dbReference type="Pfam" id="PF17885">
    <property type="entry name" value="Smoa_sbd"/>
    <property type="match status" value="1"/>
</dbReference>